<organism evidence="2 3">
    <name type="scientific">Mycena rosella</name>
    <name type="common">Pink bonnet</name>
    <name type="synonym">Agaricus rosellus</name>
    <dbReference type="NCBI Taxonomy" id="1033263"/>
    <lineage>
        <taxon>Eukaryota</taxon>
        <taxon>Fungi</taxon>
        <taxon>Dikarya</taxon>
        <taxon>Basidiomycota</taxon>
        <taxon>Agaricomycotina</taxon>
        <taxon>Agaricomycetes</taxon>
        <taxon>Agaricomycetidae</taxon>
        <taxon>Agaricales</taxon>
        <taxon>Marasmiineae</taxon>
        <taxon>Mycenaceae</taxon>
        <taxon>Mycena</taxon>
    </lineage>
</organism>
<reference evidence="2" key="1">
    <citation type="submission" date="2023-03" db="EMBL/GenBank/DDBJ databases">
        <title>Massive genome expansion in bonnet fungi (Mycena s.s.) driven by repeated elements and novel gene families across ecological guilds.</title>
        <authorList>
            <consortium name="Lawrence Berkeley National Laboratory"/>
            <person name="Harder C.B."/>
            <person name="Miyauchi S."/>
            <person name="Viragh M."/>
            <person name="Kuo A."/>
            <person name="Thoen E."/>
            <person name="Andreopoulos B."/>
            <person name="Lu D."/>
            <person name="Skrede I."/>
            <person name="Drula E."/>
            <person name="Henrissat B."/>
            <person name="Morin E."/>
            <person name="Kohler A."/>
            <person name="Barry K."/>
            <person name="LaButti K."/>
            <person name="Morin E."/>
            <person name="Salamov A."/>
            <person name="Lipzen A."/>
            <person name="Mereny Z."/>
            <person name="Hegedus B."/>
            <person name="Baldrian P."/>
            <person name="Stursova M."/>
            <person name="Weitz H."/>
            <person name="Taylor A."/>
            <person name="Grigoriev I.V."/>
            <person name="Nagy L.G."/>
            <person name="Martin F."/>
            <person name="Kauserud H."/>
        </authorList>
    </citation>
    <scope>NUCLEOTIDE SEQUENCE</scope>
    <source>
        <strain evidence="2">CBHHK067</strain>
    </source>
</reference>
<accession>A0AAD7DBF0</accession>
<name>A0AAD7DBF0_MYCRO</name>
<feature type="region of interest" description="Disordered" evidence="1">
    <location>
        <begin position="102"/>
        <end position="134"/>
    </location>
</feature>
<keyword evidence="3" id="KW-1185">Reference proteome</keyword>
<evidence type="ECO:0000313" key="2">
    <source>
        <dbReference type="EMBL" id="KAJ7687706.1"/>
    </source>
</evidence>
<evidence type="ECO:0000313" key="3">
    <source>
        <dbReference type="Proteomes" id="UP001221757"/>
    </source>
</evidence>
<proteinExistence type="predicted"/>
<dbReference type="Proteomes" id="UP001221757">
    <property type="component" value="Unassembled WGS sequence"/>
</dbReference>
<comment type="caution">
    <text evidence="2">The sequence shown here is derived from an EMBL/GenBank/DDBJ whole genome shotgun (WGS) entry which is preliminary data.</text>
</comment>
<feature type="region of interest" description="Disordered" evidence="1">
    <location>
        <begin position="256"/>
        <end position="283"/>
    </location>
</feature>
<feature type="compositionally biased region" description="Basic and acidic residues" evidence="1">
    <location>
        <begin position="272"/>
        <end position="283"/>
    </location>
</feature>
<gene>
    <name evidence="2" type="ORF">B0H17DRAFT_1180744</name>
</gene>
<sequence length="283" mass="31338">MATSATFQNMSLTTVFNRDTEKSLPSLDWVLNSGICAVRSVSSGILTIPCVDGAFSVQMNLPIVSSLPSDLVLGKDWLQYCRESVPQTCFYLTSGPIDLRRAPTVHSAPPQAEPGHINAGSMEPEPEPEPSRRNEDEFHMKEFRGTYQPDIPPRRAPVNHTIIVTITLKCSKVFLTRPELGSKDETRVIPTSLVDFLVGHGDFVHLDILVHSKASGIAVKTPFGPWDLDLRTLYLLAKQLTRWSYSEKQGFSAPQSVMGVRPASSRPVAESTSKRGGYESRYY</sequence>
<protein>
    <submittedName>
        <fullName evidence="2">Uncharacterized protein</fullName>
    </submittedName>
</protein>
<evidence type="ECO:0000256" key="1">
    <source>
        <dbReference type="SAM" id="MobiDB-lite"/>
    </source>
</evidence>
<dbReference type="AlphaFoldDB" id="A0AAD7DBF0"/>
<dbReference type="EMBL" id="JARKIE010000085">
    <property type="protein sequence ID" value="KAJ7687706.1"/>
    <property type="molecule type" value="Genomic_DNA"/>
</dbReference>